<dbReference type="STRING" id="457427.SSOG_03931"/>
<evidence type="ECO:0000313" key="2">
    <source>
        <dbReference type="EMBL" id="EFL24217.1"/>
    </source>
</evidence>
<proteinExistence type="predicted"/>
<name>D9WSU2_9ACTN</name>
<sequence length="461" mass="50902">MGKIADGSLPRPPTVMGRGRGARVPGPQPHHRLPPALLASHEWQDACRSRDFARIFRLVKLKAGIYPSRIAALCGMTPSRVGEIMTGRRALAHIDVIERVADGLRIPGAMLGLAHRPWEIPSSDHVRERAPRREPEPAPTPAPSGPAPSDNLEDLLALADGRVTRSTLTALHSSVEDYWRRDDQHGGASLRPAIVGHLTYVIQMMRTAHDTLQRDLQSLAAELARLAGWAYFDARQYSTARIYFAQALGLSHEQNDRLFMANVLSCMSLQATYEGNAVDAIALACKAQDTARAAGDQPLVMSMLHMREAFAHATLGDSSSCHQAIDRSRDAYELARGREDEAPSWVRYFDETKLIVDTGIAYARLGEAPRAEPLITEALRRQAAGRQRGRALHAYWLATAQFQQGKLDAACLSATLALDLTAAIDSPRVAGHLQEFRRRLAPYARETPVIRFEQRMREALC</sequence>
<feature type="region of interest" description="Disordered" evidence="1">
    <location>
        <begin position="122"/>
        <end position="151"/>
    </location>
</feature>
<dbReference type="Gene3D" id="1.25.40.10">
    <property type="entry name" value="Tetratricopeptide repeat domain"/>
    <property type="match status" value="1"/>
</dbReference>
<gene>
    <name evidence="2" type="ORF">SSOG_03931</name>
</gene>
<organism evidence="2 3">
    <name type="scientific">Streptomyces himastatinicus ATCC 53653</name>
    <dbReference type="NCBI Taxonomy" id="457427"/>
    <lineage>
        <taxon>Bacteria</taxon>
        <taxon>Bacillati</taxon>
        <taxon>Actinomycetota</taxon>
        <taxon>Actinomycetes</taxon>
        <taxon>Kitasatosporales</taxon>
        <taxon>Streptomycetaceae</taxon>
        <taxon>Streptomyces</taxon>
        <taxon>Streptomyces violaceusniger group</taxon>
    </lineage>
</organism>
<feature type="region of interest" description="Disordered" evidence="1">
    <location>
        <begin position="1"/>
        <end position="23"/>
    </location>
</feature>
<dbReference type="InterPro" id="IPR011990">
    <property type="entry name" value="TPR-like_helical_dom_sf"/>
</dbReference>
<feature type="compositionally biased region" description="Pro residues" evidence="1">
    <location>
        <begin position="137"/>
        <end position="146"/>
    </location>
</feature>
<dbReference type="HOGENOM" id="CLU_029927_6_1_11"/>
<reference evidence="2 3" key="1">
    <citation type="submission" date="2009-02" db="EMBL/GenBank/DDBJ databases">
        <title>Annotation of Streptomyces hygroscopicus strain ATCC 53653.</title>
        <authorList>
            <consortium name="The Broad Institute Genome Sequencing Platform"/>
            <consortium name="Broad Institute Microbial Sequencing Center"/>
            <person name="Fischbach M."/>
            <person name="Godfrey P."/>
            <person name="Ward D."/>
            <person name="Young S."/>
            <person name="Zeng Q."/>
            <person name="Koehrsen M."/>
            <person name="Alvarado L."/>
            <person name="Berlin A.M."/>
            <person name="Bochicchio J."/>
            <person name="Borenstein D."/>
            <person name="Chapman S.B."/>
            <person name="Chen Z."/>
            <person name="Engels R."/>
            <person name="Freedman E."/>
            <person name="Gellesch M."/>
            <person name="Goldberg J."/>
            <person name="Griggs A."/>
            <person name="Gujja S."/>
            <person name="Heilman E.R."/>
            <person name="Heiman D.I."/>
            <person name="Hepburn T.A."/>
            <person name="Howarth C."/>
            <person name="Jen D."/>
            <person name="Larson L."/>
            <person name="Lewis B."/>
            <person name="Mehta T."/>
            <person name="Park D."/>
            <person name="Pearson M."/>
            <person name="Richards J."/>
            <person name="Roberts A."/>
            <person name="Saif S."/>
            <person name="Shea T.D."/>
            <person name="Shenoy N."/>
            <person name="Sisk P."/>
            <person name="Stolte C."/>
            <person name="Sykes S.N."/>
            <person name="Thomson T."/>
            <person name="Walk T."/>
            <person name="White J."/>
            <person name="Yandava C."/>
            <person name="Straight P."/>
            <person name="Clardy J."/>
            <person name="Hung D."/>
            <person name="Kolter R."/>
            <person name="Mekalanos J."/>
            <person name="Walker S."/>
            <person name="Walsh C.T."/>
            <person name="Wieland-Brown L.C."/>
            <person name="Haas B."/>
            <person name="Nusbaum C."/>
            <person name="Birren B."/>
        </authorList>
    </citation>
    <scope>NUCLEOTIDE SEQUENCE [LARGE SCALE GENOMIC DNA]</scope>
    <source>
        <strain evidence="2 3">ATCC 53653</strain>
    </source>
</reference>
<dbReference type="Pfam" id="PF13560">
    <property type="entry name" value="HTH_31"/>
    <property type="match status" value="1"/>
</dbReference>
<accession>D9WSU2</accession>
<feature type="compositionally biased region" description="Basic and acidic residues" evidence="1">
    <location>
        <begin position="122"/>
        <end position="136"/>
    </location>
</feature>
<dbReference type="Proteomes" id="UP000003963">
    <property type="component" value="Unassembled WGS sequence"/>
</dbReference>
<protein>
    <submittedName>
        <fullName evidence="2">Tetratricopeptide TPR_2</fullName>
    </submittedName>
</protein>
<dbReference type="EMBL" id="GG657754">
    <property type="protein sequence ID" value="EFL24217.1"/>
    <property type="molecule type" value="Genomic_DNA"/>
</dbReference>
<evidence type="ECO:0000313" key="3">
    <source>
        <dbReference type="Proteomes" id="UP000003963"/>
    </source>
</evidence>
<keyword evidence="3" id="KW-1185">Reference proteome</keyword>
<dbReference type="AlphaFoldDB" id="D9WSU2"/>
<evidence type="ECO:0000256" key="1">
    <source>
        <dbReference type="SAM" id="MobiDB-lite"/>
    </source>
</evidence>
<dbReference type="SUPFAM" id="SSF48452">
    <property type="entry name" value="TPR-like"/>
    <property type="match status" value="1"/>
</dbReference>